<sequence>MIRQITEMQEIQVNSGQWKPFLAALPRVSVPHSKHWVLSQEDLVPHRDNHRLECPLLFVAQFLFPPHHQLCSHILASRNSPTKGVGLSWPDQGQVAATLLP</sequence>
<dbReference type="EMBL" id="WJEC01001764">
    <property type="protein sequence ID" value="KAF7477963.1"/>
    <property type="molecule type" value="Genomic_DNA"/>
</dbReference>
<keyword evidence="3" id="KW-1185">Reference proteome</keyword>
<proteinExistence type="predicted"/>
<evidence type="ECO:0000313" key="3">
    <source>
        <dbReference type="Proteomes" id="UP000335636"/>
    </source>
</evidence>
<organism evidence="2 3">
    <name type="scientific">Marmota monax</name>
    <name type="common">Woodchuck</name>
    <dbReference type="NCBI Taxonomy" id="9995"/>
    <lineage>
        <taxon>Eukaryota</taxon>
        <taxon>Metazoa</taxon>
        <taxon>Chordata</taxon>
        <taxon>Craniata</taxon>
        <taxon>Vertebrata</taxon>
        <taxon>Euteleostomi</taxon>
        <taxon>Mammalia</taxon>
        <taxon>Eutheria</taxon>
        <taxon>Euarchontoglires</taxon>
        <taxon>Glires</taxon>
        <taxon>Rodentia</taxon>
        <taxon>Sciuromorpha</taxon>
        <taxon>Sciuridae</taxon>
        <taxon>Xerinae</taxon>
        <taxon>Marmotini</taxon>
        <taxon>Marmota</taxon>
    </lineage>
</organism>
<dbReference type="AlphaFoldDB" id="A0A5E4APZ6"/>
<dbReference type="EMBL" id="CABDUW010000121">
    <property type="protein sequence ID" value="VTJ59418.1"/>
    <property type="molecule type" value="Genomic_DNA"/>
</dbReference>
<reference evidence="2 3" key="1">
    <citation type="submission" date="2019-04" db="EMBL/GenBank/DDBJ databases">
        <authorList>
            <person name="Alioto T."/>
            <person name="Alioto T."/>
        </authorList>
    </citation>
    <scope>NUCLEOTIDE SEQUENCE [LARGE SCALE GENOMIC DNA]</scope>
</reference>
<evidence type="ECO:0000313" key="2">
    <source>
        <dbReference type="EMBL" id="VTJ59418.1"/>
    </source>
</evidence>
<evidence type="ECO:0000313" key="1">
    <source>
        <dbReference type="EMBL" id="KAF7477963.1"/>
    </source>
</evidence>
<dbReference type="Proteomes" id="UP000662637">
    <property type="component" value="Unassembled WGS sequence"/>
</dbReference>
<protein>
    <submittedName>
        <fullName evidence="2">Uncharacterized protein</fullName>
    </submittedName>
</protein>
<gene>
    <name evidence="1" type="ORF">GHT09_010998</name>
    <name evidence="2" type="ORF">MONAX_5E024546</name>
</gene>
<dbReference type="Proteomes" id="UP000335636">
    <property type="component" value="Unassembled WGS sequence"/>
</dbReference>
<name>A0A5E4APZ6_MARMO</name>
<reference evidence="1" key="2">
    <citation type="submission" date="2020-08" db="EMBL/GenBank/DDBJ databases">
        <authorList>
            <person name="Shumante A."/>
            <person name="Zimin A.V."/>
            <person name="Puiu D."/>
            <person name="Salzberg S.L."/>
        </authorList>
    </citation>
    <scope>NUCLEOTIDE SEQUENCE</scope>
    <source>
        <strain evidence="1">WC2-LM</strain>
        <tissue evidence="1">Liver</tissue>
    </source>
</reference>
<accession>A0A5E4APZ6</accession>